<evidence type="ECO:0000313" key="1">
    <source>
        <dbReference type="EMBL" id="OCS88398.1"/>
    </source>
</evidence>
<dbReference type="STRING" id="33978.A6M13_00705"/>
<dbReference type="AlphaFoldDB" id="A0A1C0YMM1"/>
<keyword evidence="2" id="KW-1185">Reference proteome</keyword>
<dbReference type="InterPro" id="IPR024096">
    <property type="entry name" value="NO_sig/Golgi_transp_ligand-bd"/>
</dbReference>
<dbReference type="SUPFAM" id="SSF111126">
    <property type="entry name" value="Ligand-binding domain in the NO signalling and Golgi transport"/>
    <property type="match status" value="1"/>
</dbReference>
<evidence type="ECO:0008006" key="3">
    <source>
        <dbReference type="Google" id="ProtNLM"/>
    </source>
</evidence>
<protein>
    <recommendedName>
        <fullName evidence="3">DUF2507 domain-containing protein</fullName>
    </recommendedName>
</protein>
<comment type="caution">
    <text evidence="1">The sequence shown here is derived from an EMBL/GenBank/DDBJ whole genome shotgun (WGS) entry which is preliminary data.</text>
</comment>
<dbReference type="Pfam" id="PF10702">
    <property type="entry name" value="DUF2507"/>
    <property type="match status" value="1"/>
</dbReference>
<dbReference type="EMBL" id="MASJ01000001">
    <property type="protein sequence ID" value="OCS88398.1"/>
    <property type="molecule type" value="Genomic_DNA"/>
</dbReference>
<dbReference type="OrthoDB" id="2965348at2"/>
<dbReference type="Proteomes" id="UP000093199">
    <property type="component" value="Unassembled WGS sequence"/>
</dbReference>
<gene>
    <name evidence="1" type="ORF">A6M13_00705</name>
</gene>
<dbReference type="RefSeq" id="WP_066542193.1">
    <property type="nucleotide sequence ID" value="NZ_MASJ01000001.1"/>
</dbReference>
<name>A0A1C0YMM1_9BACL</name>
<reference evidence="1 2" key="1">
    <citation type="submission" date="2016-07" db="EMBL/GenBank/DDBJ databases">
        <title>Caryophanon tenue genome sequencing.</title>
        <authorList>
            <person name="Verma A."/>
            <person name="Pal Y."/>
            <person name="Krishnamurthi S."/>
        </authorList>
    </citation>
    <scope>NUCLEOTIDE SEQUENCE [LARGE SCALE GENOMIC DNA]</scope>
    <source>
        <strain evidence="1 2">DSM 14152</strain>
    </source>
</reference>
<sequence length="140" mass="16460">MQVENTKTVPSFGYEILREDVLRSILGKNEEDILYWAGKDVARKYPLSDELAIAEFFIKAGWGLLTLEKEKKDERLYKISGNQELLRIDTRCFRLEAGFLAEQHERMTGFLTECYCEVDTKHKVVYLTIRTDYKEPITQR</sequence>
<dbReference type="InterPro" id="IPR019642">
    <property type="entry name" value="DUF2507"/>
</dbReference>
<dbReference type="Gene3D" id="3.30.1380.20">
    <property type="entry name" value="Trafficking protein particle complex subunit 3"/>
    <property type="match status" value="1"/>
</dbReference>
<evidence type="ECO:0000313" key="2">
    <source>
        <dbReference type="Proteomes" id="UP000093199"/>
    </source>
</evidence>
<proteinExistence type="predicted"/>
<organism evidence="1 2">
    <name type="scientific">Caryophanon tenue</name>
    <dbReference type="NCBI Taxonomy" id="33978"/>
    <lineage>
        <taxon>Bacteria</taxon>
        <taxon>Bacillati</taxon>
        <taxon>Bacillota</taxon>
        <taxon>Bacilli</taxon>
        <taxon>Bacillales</taxon>
        <taxon>Caryophanaceae</taxon>
        <taxon>Caryophanon</taxon>
    </lineage>
</organism>
<accession>A0A1C0YMM1</accession>